<keyword evidence="3" id="KW-1185">Reference proteome</keyword>
<evidence type="ECO:0000313" key="2">
    <source>
        <dbReference type="EMBL" id="GAA0813265.1"/>
    </source>
</evidence>
<dbReference type="RefSeq" id="WP_343815341.1">
    <property type="nucleotide sequence ID" value="NZ_BAAAFA010000002.1"/>
</dbReference>
<keyword evidence="1" id="KW-1133">Transmembrane helix</keyword>
<name>A0ABN1L494_9GAMM</name>
<accession>A0ABN1L494</accession>
<keyword evidence="1" id="KW-0812">Transmembrane</keyword>
<sequence>MKISHLQLKLLCNITAAGFFLAFIYRWYYNISEPTNMLAIAAAFGLMSYRFSLRFTMNNSLKSLVERRESDLVISRLKISPFSKKSSLTKISIARISLITAADNYLSIIIDGNGNGYDFQLLANKDEIVEHIQSLLSCEELAGIKISNVN</sequence>
<evidence type="ECO:0000313" key="3">
    <source>
        <dbReference type="Proteomes" id="UP001500021"/>
    </source>
</evidence>
<comment type="caution">
    <text evidence="2">The sequence shown here is derived from an EMBL/GenBank/DDBJ whole genome shotgun (WGS) entry which is preliminary data.</text>
</comment>
<organism evidence="2 3">
    <name type="scientific">Colwellia asteriadis</name>
    <dbReference type="NCBI Taxonomy" id="517723"/>
    <lineage>
        <taxon>Bacteria</taxon>
        <taxon>Pseudomonadati</taxon>
        <taxon>Pseudomonadota</taxon>
        <taxon>Gammaproteobacteria</taxon>
        <taxon>Alteromonadales</taxon>
        <taxon>Colwelliaceae</taxon>
        <taxon>Colwellia</taxon>
    </lineage>
</organism>
<protein>
    <recommendedName>
        <fullName evidence="4">DUF304 domain-containing protein</fullName>
    </recommendedName>
</protein>
<evidence type="ECO:0008006" key="4">
    <source>
        <dbReference type="Google" id="ProtNLM"/>
    </source>
</evidence>
<evidence type="ECO:0000256" key="1">
    <source>
        <dbReference type="SAM" id="Phobius"/>
    </source>
</evidence>
<feature type="transmembrane region" description="Helical" evidence="1">
    <location>
        <begin position="35"/>
        <end position="53"/>
    </location>
</feature>
<proteinExistence type="predicted"/>
<keyword evidence="1" id="KW-0472">Membrane</keyword>
<feature type="transmembrane region" description="Helical" evidence="1">
    <location>
        <begin position="10"/>
        <end position="29"/>
    </location>
</feature>
<gene>
    <name evidence="2" type="ORF">GCM10009111_08400</name>
</gene>
<reference evidence="2 3" key="1">
    <citation type="journal article" date="2019" name="Int. J. Syst. Evol. Microbiol.">
        <title>The Global Catalogue of Microorganisms (GCM) 10K type strain sequencing project: providing services to taxonomists for standard genome sequencing and annotation.</title>
        <authorList>
            <consortium name="The Broad Institute Genomics Platform"/>
            <consortium name="The Broad Institute Genome Sequencing Center for Infectious Disease"/>
            <person name="Wu L."/>
            <person name="Ma J."/>
        </authorList>
    </citation>
    <scope>NUCLEOTIDE SEQUENCE [LARGE SCALE GENOMIC DNA]</scope>
    <source>
        <strain evidence="2 3">JCM 15608</strain>
    </source>
</reference>
<dbReference type="Proteomes" id="UP001500021">
    <property type="component" value="Unassembled WGS sequence"/>
</dbReference>
<dbReference type="EMBL" id="BAAAFA010000002">
    <property type="protein sequence ID" value="GAA0813265.1"/>
    <property type="molecule type" value="Genomic_DNA"/>
</dbReference>